<dbReference type="Proteomes" id="UP000310263">
    <property type="component" value="Unassembled WGS sequence"/>
</dbReference>
<dbReference type="AlphaFoldDB" id="A0A4S2F2V3"/>
<evidence type="ECO:0000256" key="1">
    <source>
        <dbReference type="SAM" id="MobiDB-lite"/>
    </source>
</evidence>
<dbReference type="OrthoDB" id="3192134at2"/>
<reference evidence="2 3" key="1">
    <citation type="submission" date="2019-04" db="EMBL/GenBank/DDBJ databases">
        <title>Microbes associate with the intestines of laboratory mice.</title>
        <authorList>
            <person name="Navarre W."/>
            <person name="Wong E."/>
            <person name="Huang K."/>
            <person name="Tropini C."/>
            <person name="Ng K."/>
            <person name="Yu B."/>
        </authorList>
    </citation>
    <scope>NUCLEOTIDE SEQUENCE [LARGE SCALE GENOMIC DNA]</scope>
    <source>
        <strain evidence="2 3">NM07_P-09</strain>
    </source>
</reference>
<comment type="caution">
    <text evidence="2">The sequence shown here is derived from an EMBL/GenBank/DDBJ whole genome shotgun (WGS) entry which is preliminary data.</text>
</comment>
<proteinExistence type="predicted"/>
<gene>
    <name evidence="2" type="ORF">E5334_01020</name>
</gene>
<keyword evidence="3" id="KW-1185">Reference proteome</keyword>
<dbReference type="EMBL" id="SRYE01000001">
    <property type="protein sequence ID" value="TGY63125.1"/>
    <property type="molecule type" value="Genomic_DNA"/>
</dbReference>
<name>A0A4S2F2V3_9ACTN</name>
<protein>
    <submittedName>
        <fullName evidence="2">Uncharacterized protein</fullName>
    </submittedName>
</protein>
<evidence type="ECO:0000313" key="2">
    <source>
        <dbReference type="EMBL" id="TGY63125.1"/>
    </source>
</evidence>
<feature type="region of interest" description="Disordered" evidence="1">
    <location>
        <begin position="131"/>
        <end position="156"/>
    </location>
</feature>
<evidence type="ECO:0000313" key="3">
    <source>
        <dbReference type="Proteomes" id="UP000310263"/>
    </source>
</evidence>
<accession>A0A4S2F2V3</accession>
<sequence>MEWSDGTNEDPAALATYRPMSAVLTGCMQSLGYKSGKVSAGWAWNKIAGPRGRAHTRGVFLQTQAAPRLPLLRVYLDSSVLIQDFSTDHLLFEQRLSEVGLPVERVVFQLSRTVGAAPQNGAEVATGFSAGKRAEKPISSQPVPLESLPPLSEEQKQQVALMTSGLDGELREAAVKAMEASLRRSQRELEG</sequence>
<feature type="compositionally biased region" description="Low complexity" evidence="1">
    <location>
        <begin position="139"/>
        <end position="152"/>
    </location>
</feature>
<organism evidence="2 3">
    <name type="scientific">Muricaecibacterium torontonense</name>
    <dbReference type="NCBI Taxonomy" id="3032871"/>
    <lineage>
        <taxon>Bacteria</taxon>
        <taxon>Bacillati</taxon>
        <taxon>Actinomycetota</taxon>
        <taxon>Coriobacteriia</taxon>
        <taxon>Coriobacteriales</taxon>
        <taxon>Atopobiaceae</taxon>
        <taxon>Muricaecibacterium</taxon>
    </lineage>
</organism>
<dbReference type="RefSeq" id="WP_136011750.1">
    <property type="nucleotide sequence ID" value="NZ_SRYE01000001.1"/>
</dbReference>